<evidence type="ECO:0000256" key="10">
    <source>
        <dbReference type="ARBA" id="ARBA00049229"/>
    </source>
</evidence>
<comment type="catalytic activity">
    <reaction evidence="8">
        <text>L-valine + 2-oxoglutarate = 3-methyl-2-oxobutanoate + L-glutamate</text>
        <dbReference type="Rhea" id="RHEA:24813"/>
        <dbReference type="ChEBI" id="CHEBI:11851"/>
        <dbReference type="ChEBI" id="CHEBI:16810"/>
        <dbReference type="ChEBI" id="CHEBI:29985"/>
        <dbReference type="ChEBI" id="CHEBI:57762"/>
        <dbReference type="EC" id="2.6.1.42"/>
    </reaction>
</comment>
<dbReference type="Proteomes" id="UP000632828">
    <property type="component" value="Unassembled WGS sequence"/>
</dbReference>
<keyword evidence="7 12" id="KW-0663">Pyridoxal phosphate</keyword>
<reference evidence="13" key="1">
    <citation type="submission" date="2020-09" db="EMBL/GenBank/DDBJ databases">
        <title>Pelobacter alkaliphilus sp. nov., a novel anaerobic arsenate-reducing bacterium from terrestrial mud volcano.</title>
        <authorList>
            <person name="Khomyakova M.A."/>
            <person name="Merkel A.Y."/>
            <person name="Slobodkin A.I."/>
        </authorList>
    </citation>
    <scope>NUCLEOTIDE SEQUENCE</scope>
    <source>
        <strain evidence="13">M08fum</strain>
    </source>
</reference>
<dbReference type="FunFam" id="3.20.10.10:FF:000002">
    <property type="entry name" value="D-alanine aminotransferase"/>
    <property type="match status" value="1"/>
</dbReference>
<keyword evidence="14" id="KW-1185">Reference proteome</keyword>
<evidence type="ECO:0000256" key="9">
    <source>
        <dbReference type="ARBA" id="ARBA00048798"/>
    </source>
</evidence>
<keyword evidence="13" id="KW-0808">Transferase</keyword>
<evidence type="ECO:0000256" key="8">
    <source>
        <dbReference type="ARBA" id="ARBA00048212"/>
    </source>
</evidence>
<evidence type="ECO:0000256" key="4">
    <source>
        <dbReference type="ARBA" id="ARBA00005072"/>
    </source>
</evidence>
<dbReference type="EMBL" id="JACWUN010000002">
    <property type="protein sequence ID" value="MBD1399360.1"/>
    <property type="molecule type" value="Genomic_DNA"/>
</dbReference>
<dbReference type="GO" id="GO:0046394">
    <property type="term" value="P:carboxylic acid biosynthetic process"/>
    <property type="evidence" value="ECO:0007669"/>
    <property type="project" value="UniProtKB-ARBA"/>
</dbReference>
<sequence length="277" mass="30926">MLTCLNGQFISQEEARVAVNDGAFLYGDSLFETIKARRQQILLLDQHLDRIEQSAQLLEFPCPRSAIATAIRQLSMRLTAAASRIRLTLSRGSYQGLVRPAHKQGWFLLTAVSYNEMDEPRRVQGFNCCLAPNQRVNPFSHLPQLKLGNYADCLYARNHARQQEVEEALFLDRNGNLLEGATSNIFAIIDNQLVTPPLGNLVLNGIMRHQVIDAAGELGILCGESSLPLADAIKATEVFICNSLIDLVPVNTIDGKSINRGRLWKDIYKRISLRIDP</sequence>
<comment type="pathway">
    <text evidence="3">Amino-acid biosynthesis; L-valine biosynthesis; L-valine from pyruvate: step 4/4.</text>
</comment>
<gene>
    <name evidence="13" type="ORF">ICT70_01605</name>
</gene>
<dbReference type="AlphaFoldDB" id="A0A8J6UHI3"/>
<evidence type="ECO:0000256" key="1">
    <source>
        <dbReference type="ARBA" id="ARBA00001933"/>
    </source>
</evidence>
<comment type="catalytic activity">
    <reaction evidence="10">
        <text>L-leucine + 2-oxoglutarate = 4-methyl-2-oxopentanoate + L-glutamate</text>
        <dbReference type="Rhea" id="RHEA:18321"/>
        <dbReference type="ChEBI" id="CHEBI:16810"/>
        <dbReference type="ChEBI" id="CHEBI:17865"/>
        <dbReference type="ChEBI" id="CHEBI:29985"/>
        <dbReference type="ChEBI" id="CHEBI:57427"/>
        <dbReference type="EC" id="2.6.1.42"/>
    </reaction>
</comment>
<evidence type="ECO:0000313" key="14">
    <source>
        <dbReference type="Proteomes" id="UP000632828"/>
    </source>
</evidence>
<dbReference type="InterPro" id="IPR001544">
    <property type="entry name" value="Aminotrans_IV"/>
</dbReference>
<dbReference type="GO" id="GO:0008652">
    <property type="term" value="P:amino acid biosynthetic process"/>
    <property type="evidence" value="ECO:0007669"/>
    <property type="project" value="UniProtKB-ARBA"/>
</dbReference>
<dbReference type="InterPro" id="IPR043132">
    <property type="entry name" value="BCAT-like_C"/>
</dbReference>
<comment type="pathway">
    <text evidence="2">Amino-acid biosynthesis; L-isoleucine biosynthesis; L-isoleucine from 2-oxobutanoate: step 4/4.</text>
</comment>
<evidence type="ECO:0000256" key="6">
    <source>
        <dbReference type="ARBA" id="ARBA00013053"/>
    </source>
</evidence>
<dbReference type="Gene3D" id="3.30.470.10">
    <property type="match status" value="1"/>
</dbReference>
<dbReference type="PANTHER" id="PTHR42743">
    <property type="entry name" value="AMINO-ACID AMINOTRANSFERASE"/>
    <property type="match status" value="1"/>
</dbReference>
<dbReference type="InterPro" id="IPR018300">
    <property type="entry name" value="Aminotrans_IV_CS"/>
</dbReference>
<dbReference type="InterPro" id="IPR050571">
    <property type="entry name" value="Class-IV_PLP-Dep_Aminotrnsfr"/>
</dbReference>
<protein>
    <recommendedName>
        <fullName evidence="6">branched-chain-amino-acid transaminase</fullName>
        <ecNumber evidence="6">2.6.1.42</ecNumber>
    </recommendedName>
</protein>
<comment type="caution">
    <text evidence="13">The sequence shown here is derived from an EMBL/GenBank/DDBJ whole genome shotgun (WGS) entry which is preliminary data.</text>
</comment>
<dbReference type="GO" id="GO:0005829">
    <property type="term" value="C:cytosol"/>
    <property type="evidence" value="ECO:0007669"/>
    <property type="project" value="TreeGrafter"/>
</dbReference>
<comment type="pathway">
    <text evidence="4">Amino-acid biosynthesis; L-leucine biosynthesis; L-leucine from 3-methyl-2-oxobutanoate: step 4/4.</text>
</comment>
<dbReference type="SUPFAM" id="SSF56752">
    <property type="entry name" value="D-aminoacid aminotransferase-like PLP-dependent enzymes"/>
    <property type="match status" value="1"/>
</dbReference>
<comment type="catalytic activity">
    <reaction evidence="9">
        <text>L-isoleucine + 2-oxoglutarate = (S)-3-methyl-2-oxopentanoate + L-glutamate</text>
        <dbReference type="Rhea" id="RHEA:24801"/>
        <dbReference type="ChEBI" id="CHEBI:16810"/>
        <dbReference type="ChEBI" id="CHEBI:29985"/>
        <dbReference type="ChEBI" id="CHEBI:35146"/>
        <dbReference type="ChEBI" id="CHEBI:58045"/>
        <dbReference type="EC" id="2.6.1.42"/>
    </reaction>
</comment>
<dbReference type="InterPro" id="IPR043131">
    <property type="entry name" value="BCAT-like_N"/>
</dbReference>
<evidence type="ECO:0000256" key="11">
    <source>
        <dbReference type="RuleBase" id="RU004106"/>
    </source>
</evidence>
<proteinExistence type="inferred from homology"/>
<organism evidence="13 14">
    <name type="scientific">Pelovirga terrestris</name>
    <dbReference type="NCBI Taxonomy" id="2771352"/>
    <lineage>
        <taxon>Bacteria</taxon>
        <taxon>Pseudomonadati</taxon>
        <taxon>Thermodesulfobacteriota</taxon>
        <taxon>Desulfuromonadia</taxon>
        <taxon>Geobacterales</taxon>
        <taxon>Geobacteraceae</taxon>
        <taxon>Pelovirga</taxon>
    </lineage>
</organism>
<dbReference type="RefSeq" id="WP_191153643.1">
    <property type="nucleotide sequence ID" value="NZ_JACWUN010000002.1"/>
</dbReference>
<dbReference type="Gene3D" id="3.20.10.10">
    <property type="entry name" value="D-amino Acid Aminotransferase, subunit A, domain 2"/>
    <property type="match status" value="1"/>
</dbReference>
<keyword evidence="13" id="KW-0032">Aminotransferase</keyword>
<evidence type="ECO:0000256" key="7">
    <source>
        <dbReference type="ARBA" id="ARBA00022898"/>
    </source>
</evidence>
<evidence type="ECO:0000256" key="3">
    <source>
        <dbReference type="ARBA" id="ARBA00004931"/>
    </source>
</evidence>
<dbReference type="Pfam" id="PF01063">
    <property type="entry name" value="Aminotran_4"/>
    <property type="match status" value="1"/>
</dbReference>
<comment type="cofactor">
    <cofactor evidence="1 12">
        <name>pyridoxal 5'-phosphate</name>
        <dbReference type="ChEBI" id="CHEBI:597326"/>
    </cofactor>
</comment>
<accession>A0A8J6UHI3</accession>
<dbReference type="EC" id="2.6.1.42" evidence="6"/>
<name>A0A8J6UHI3_9BACT</name>
<dbReference type="PROSITE" id="PS00770">
    <property type="entry name" value="AA_TRANSFER_CLASS_4"/>
    <property type="match status" value="1"/>
</dbReference>
<evidence type="ECO:0000256" key="2">
    <source>
        <dbReference type="ARBA" id="ARBA00004824"/>
    </source>
</evidence>
<evidence type="ECO:0000256" key="12">
    <source>
        <dbReference type="RuleBase" id="RU004516"/>
    </source>
</evidence>
<dbReference type="CDD" id="cd00449">
    <property type="entry name" value="PLPDE_IV"/>
    <property type="match status" value="1"/>
</dbReference>
<dbReference type="InterPro" id="IPR036038">
    <property type="entry name" value="Aminotransferase-like"/>
</dbReference>
<comment type="similarity">
    <text evidence="5 11">Belongs to the class-IV pyridoxal-phosphate-dependent aminotransferase family.</text>
</comment>
<evidence type="ECO:0000256" key="5">
    <source>
        <dbReference type="ARBA" id="ARBA00009320"/>
    </source>
</evidence>
<dbReference type="PANTHER" id="PTHR42743:SF11">
    <property type="entry name" value="AMINODEOXYCHORISMATE LYASE"/>
    <property type="match status" value="1"/>
</dbReference>
<evidence type="ECO:0000313" key="13">
    <source>
        <dbReference type="EMBL" id="MBD1399360.1"/>
    </source>
</evidence>
<dbReference type="GO" id="GO:0004084">
    <property type="term" value="F:branched-chain-amino-acid transaminase activity"/>
    <property type="evidence" value="ECO:0007669"/>
    <property type="project" value="UniProtKB-EC"/>
</dbReference>